<dbReference type="InterPro" id="IPR036249">
    <property type="entry name" value="Thioredoxin-like_sf"/>
</dbReference>
<gene>
    <name evidence="1" type="ORF">V3330_15755</name>
</gene>
<dbReference type="EMBL" id="JAZHOG010000011">
    <property type="protein sequence ID" value="MEJ8569085.1"/>
    <property type="molecule type" value="Genomic_DNA"/>
</dbReference>
<name>A0AAW9RJP4_9GAMM</name>
<protein>
    <submittedName>
        <fullName evidence="1">(2Fe-2S) ferredoxin domain-containing protein</fullName>
    </submittedName>
</protein>
<keyword evidence="2" id="KW-1185">Reference proteome</keyword>
<comment type="caution">
    <text evidence="1">The sequence shown here is derived from an EMBL/GenBank/DDBJ whole genome shotgun (WGS) entry which is preliminary data.</text>
</comment>
<proteinExistence type="predicted"/>
<dbReference type="CDD" id="cd02980">
    <property type="entry name" value="TRX_Fd_family"/>
    <property type="match status" value="1"/>
</dbReference>
<evidence type="ECO:0000313" key="1">
    <source>
        <dbReference type="EMBL" id="MEJ8569085.1"/>
    </source>
</evidence>
<dbReference type="SUPFAM" id="SSF52833">
    <property type="entry name" value="Thioredoxin-like"/>
    <property type="match status" value="1"/>
</dbReference>
<evidence type="ECO:0000313" key="2">
    <source>
        <dbReference type="Proteomes" id="UP001359886"/>
    </source>
</evidence>
<reference evidence="1 2" key="1">
    <citation type="submission" date="2024-02" db="EMBL/GenBank/DDBJ databases">
        <title>A novel Wenzhouxiangellaceae bacterium, isolated from coastal sediments.</title>
        <authorList>
            <person name="Du Z.-J."/>
            <person name="Ye Y.-Q."/>
            <person name="Zhang X.-Y."/>
        </authorList>
    </citation>
    <scope>NUCLEOTIDE SEQUENCE [LARGE SCALE GENOMIC DNA]</scope>
    <source>
        <strain evidence="1 2">CH-27</strain>
    </source>
</reference>
<dbReference type="Gene3D" id="3.40.30.10">
    <property type="entry name" value="Glutaredoxin"/>
    <property type="match status" value="1"/>
</dbReference>
<dbReference type="RefSeq" id="WP_354696408.1">
    <property type="nucleotide sequence ID" value="NZ_JAZHOG010000011.1"/>
</dbReference>
<accession>A0AAW9RJP4</accession>
<dbReference type="AlphaFoldDB" id="A0AAW9RJP4"/>
<sequence>MSYYERHVFFCTNDRGEGAERPSCNRCGSQAARDHAKQRVKSLGLAGEGKVRINSAGCLDRCEEGPVCVVYPEGVWYTYVDTEDVDEIIDSHVVGGKPVERLKI</sequence>
<dbReference type="Proteomes" id="UP001359886">
    <property type="component" value="Unassembled WGS sequence"/>
</dbReference>
<organism evidence="1 2">
    <name type="scientific">Elongatibacter sediminis</name>
    <dbReference type="NCBI Taxonomy" id="3119006"/>
    <lineage>
        <taxon>Bacteria</taxon>
        <taxon>Pseudomonadati</taxon>
        <taxon>Pseudomonadota</taxon>
        <taxon>Gammaproteobacteria</taxon>
        <taxon>Chromatiales</taxon>
        <taxon>Wenzhouxiangellaceae</taxon>
        <taxon>Elongatibacter</taxon>
    </lineage>
</organism>